<evidence type="ECO:0000313" key="15">
    <source>
        <dbReference type="EnsemblPlants" id="ORUFI03G03880.1"/>
    </source>
</evidence>
<dbReference type="Gramene" id="ORUFI03G03880.1">
    <property type="protein sequence ID" value="ORUFI03G03880.1"/>
    <property type="gene ID" value="ORUFI03G03880"/>
</dbReference>
<dbReference type="EnsemblPlants" id="ORUFI03G03880.1">
    <property type="protein sequence ID" value="ORUFI03G03880.1"/>
    <property type="gene ID" value="ORUFI03G03880"/>
</dbReference>
<dbReference type="Pfam" id="PF00163">
    <property type="entry name" value="Ribosomal_S4"/>
    <property type="match status" value="1"/>
</dbReference>
<evidence type="ECO:0000256" key="6">
    <source>
        <dbReference type="ARBA" id="ARBA00022980"/>
    </source>
</evidence>
<comment type="function">
    <text evidence="2">One of the primary rRNA binding proteins, it binds directly to 16S rRNA where it nucleates assembly of the body of the 30S subunit.</text>
</comment>
<dbReference type="HOGENOM" id="CLU_054851_0_0_1"/>
<dbReference type="GO" id="GO:0019843">
    <property type="term" value="F:rRNA binding"/>
    <property type="evidence" value="ECO:0007669"/>
    <property type="project" value="UniProtKB-KW"/>
</dbReference>
<dbReference type="InterPro" id="IPR018079">
    <property type="entry name" value="Ribosomal_uS4_CS"/>
</dbReference>
<protein>
    <recommendedName>
        <fullName evidence="9">30S ribosomal protein S4, chloroplastic</fullName>
    </recommendedName>
</protein>
<dbReference type="eggNOG" id="KOG3301">
    <property type="taxonomic scope" value="Eukaryota"/>
</dbReference>
<dbReference type="GO" id="GO:0003735">
    <property type="term" value="F:structural constituent of ribosome"/>
    <property type="evidence" value="ECO:0007669"/>
    <property type="project" value="InterPro"/>
</dbReference>
<evidence type="ECO:0000256" key="1">
    <source>
        <dbReference type="ARBA" id="ARBA00003004"/>
    </source>
</evidence>
<dbReference type="PROSITE" id="PS00632">
    <property type="entry name" value="RIBOSOMAL_S4"/>
    <property type="match status" value="1"/>
</dbReference>
<keyword evidence="5 11" id="KW-0694">RNA-binding</keyword>
<sequence length="337" mass="37108">MLNQNQEIDEKRGMRERGIVRTGSAADATGSAADTAATAATTTLTPLSLSGTTDLVRIGAAEEEEPQEGSAAGDSAAAAMLVTIWELQYALSRIRNNARHLLTLDEKNPRRIFEGEALLRRMNRYGLLADGQNKLDYVLALTVENFLARRLQTLVFKAGMAKSIHHARVLIRQRHIRVGRQIVNIPSFMVRVESEKHIDFSLTSPFGGGPPGRVKRKNQKKASGGGGDVNSNDSFTMHPGKKRKEEAAAMGPVSTEQTLDAAFGRHAGVGYAAATRSLEGRDELPRRPTEPEPKEEAPRRVRGFGSDDDRGGRRALAEWLSRWWRRDAGPLEHRLVM</sequence>
<comment type="similarity">
    <text evidence="3 12">Belongs to the universal ribosomal protein uS4 family.</text>
</comment>
<dbReference type="SUPFAM" id="SSF55174">
    <property type="entry name" value="Alpha-L RNA-binding motif"/>
    <property type="match status" value="1"/>
</dbReference>
<dbReference type="InterPro" id="IPR005710">
    <property type="entry name" value="Ribosomal_uS4_euk/arc"/>
</dbReference>
<dbReference type="SMART" id="SM00363">
    <property type="entry name" value="S4"/>
    <property type="match status" value="1"/>
</dbReference>
<evidence type="ECO:0000256" key="9">
    <source>
        <dbReference type="ARBA" id="ARBA00035533"/>
    </source>
</evidence>
<name>A0A0E0NPV1_ORYRU</name>
<dbReference type="FunFam" id="3.10.290.10:FF:000021">
    <property type="entry name" value="40S ribosomal protein S9"/>
    <property type="match status" value="1"/>
</dbReference>
<dbReference type="Pfam" id="PF01479">
    <property type="entry name" value="S4"/>
    <property type="match status" value="1"/>
</dbReference>
<evidence type="ECO:0000256" key="4">
    <source>
        <dbReference type="ARBA" id="ARBA00022730"/>
    </source>
</evidence>
<dbReference type="InterPro" id="IPR001912">
    <property type="entry name" value="Ribosomal_uS4_N"/>
</dbReference>
<evidence type="ECO:0000256" key="13">
    <source>
        <dbReference type="SAM" id="MobiDB-lite"/>
    </source>
</evidence>
<feature type="region of interest" description="Disordered" evidence="13">
    <location>
        <begin position="1"/>
        <end position="33"/>
    </location>
</feature>
<dbReference type="GO" id="GO:0022627">
    <property type="term" value="C:cytosolic small ribosomal subunit"/>
    <property type="evidence" value="ECO:0007669"/>
    <property type="project" value="TreeGrafter"/>
</dbReference>
<dbReference type="PANTHER" id="PTHR11831">
    <property type="entry name" value="30S 40S RIBOSOMAL PROTEIN"/>
    <property type="match status" value="1"/>
</dbReference>
<keyword evidence="7 12" id="KW-0687">Ribonucleoprotein</keyword>
<keyword evidence="6 12" id="KW-0689">Ribosomal protein</keyword>
<evidence type="ECO:0000256" key="11">
    <source>
        <dbReference type="PROSITE-ProRule" id="PRU00182"/>
    </source>
</evidence>
<evidence type="ECO:0000256" key="3">
    <source>
        <dbReference type="ARBA" id="ARBA00007465"/>
    </source>
</evidence>
<dbReference type="STRING" id="4529.A0A0E0NPV1"/>
<dbReference type="AlphaFoldDB" id="A0A0E0NPV1"/>
<dbReference type="PANTHER" id="PTHR11831:SF50">
    <property type="entry name" value="30S RIBOSOMAL PROTEIN S4, CHLOROPLASTIC"/>
    <property type="match status" value="1"/>
</dbReference>
<dbReference type="CDD" id="cd00165">
    <property type="entry name" value="S4"/>
    <property type="match status" value="1"/>
</dbReference>
<evidence type="ECO:0000256" key="12">
    <source>
        <dbReference type="RuleBase" id="RU003699"/>
    </source>
</evidence>
<keyword evidence="4 11" id="KW-0699">rRNA-binding</keyword>
<dbReference type="GO" id="GO:0042274">
    <property type="term" value="P:ribosomal small subunit biogenesis"/>
    <property type="evidence" value="ECO:0007669"/>
    <property type="project" value="TreeGrafter"/>
</dbReference>
<evidence type="ECO:0000256" key="7">
    <source>
        <dbReference type="ARBA" id="ARBA00023274"/>
    </source>
</evidence>
<dbReference type="Proteomes" id="UP000008022">
    <property type="component" value="Unassembled WGS sequence"/>
</dbReference>
<comment type="subunit">
    <text evidence="8">Part of the 30S ribosomal subunit. Contacts protein S5. The interaction surface between S4 and S5 is involved in control of translational fidelity.</text>
</comment>
<evidence type="ECO:0000256" key="5">
    <source>
        <dbReference type="ARBA" id="ARBA00022884"/>
    </source>
</evidence>
<dbReference type="Gene3D" id="3.10.290.10">
    <property type="entry name" value="RNA-binding S4 domain"/>
    <property type="match status" value="1"/>
</dbReference>
<comment type="subunit">
    <text evidence="10">Binds to the translation initiation factors TIF3E1.</text>
</comment>
<evidence type="ECO:0000256" key="2">
    <source>
        <dbReference type="ARBA" id="ARBA00003866"/>
    </source>
</evidence>
<feature type="compositionally biased region" description="Low complexity" evidence="13">
    <location>
        <begin position="22"/>
        <end position="33"/>
    </location>
</feature>
<accession>A0A0E0NPV1</accession>
<reference evidence="15" key="2">
    <citation type="submission" date="2015-06" db="UniProtKB">
        <authorList>
            <consortium name="EnsemblPlants"/>
        </authorList>
    </citation>
    <scope>IDENTIFICATION</scope>
</reference>
<dbReference type="InterPro" id="IPR002942">
    <property type="entry name" value="S4_RNA-bd"/>
</dbReference>
<feature type="domain" description="RNA-binding S4" evidence="14">
    <location>
        <begin position="149"/>
        <end position="219"/>
    </location>
</feature>
<feature type="compositionally biased region" description="Basic and acidic residues" evidence="13">
    <location>
        <begin position="8"/>
        <end position="19"/>
    </location>
</feature>
<dbReference type="InterPro" id="IPR036986">
    <property type="entry name" value="S4_RNA-bd_sf"/>
</dbReference>
<keyword evidence="16" id="KW-1185">Reference proteome</keyword>
<dbReference type="PROSITE" id="PS50889">
    <property type="entry name" value="S4"/>
    <property type="match status" value="1"/>
</dbReference>
<dbReference type="GO" id="GO:0006412">
    <property type="term" value="P:translation"/>
    <property type="evidence" value="ECO:0007669"/>
    <property type="project" value="InterPro"/>
</dbReference>
<evidence type="ECO:0000313" key="16">
    <source>
        <dbReference type="Proteomes" id="UP000008022"/>
    </source>
</evidence>
<dbReference type="NCBIfam" id="TIGR01018">
    <property type="entry name" value="uS4_arch"/>
    <property type="match status" value="1"/>
</dbReference>
<organism evidence="15 16">
    <name type="scientific">Oryza rufipogon</name>
    <name type="common">Brownbeard rice</name>
    <name type="synonym">Asian wild rice</name>
    <dbReference type="NCBI Taxonomy" id="4529"/>
    <lineage>
        <taxon>Eukaryota</taxon>
        <taxon>Viridiplantae</taxon>
        <taxon>Streptophyta</taxon>
        <taxon>Embryophyta</taxon>
        <taxon>Tracheophyta</taxon>
        <taxon>Spermatophyta</taxon>
        <taxon>Magnoliopsida</taxon>
        <taxon>Liliopsida</taxon>
        <taxon>Poales</taxon>
        <taxon>Poaceae</taxon>
        <taxon>BOP clade</taxon>
        <taxon>Oryzoideae</taxon>
        <taxon>Oryzeae</taxon>
        <taxon>Oryzinae</taxon>
        <taxon>Oryza</taxon>
    </lineage>
</organism>
<feature type="compositionally biased region" description="Basic and acidic residues" evidence="13">
    <location>
        <begin position="278"/>
        <end position="312"/>
    </location>
</feature>
<feature type="region of interest" description="Disordered" evidence="13">
    <location>
        <begin position="201"/>
        <end position="255"/>
    </location>
</feature>
<reference evidence="16" key="1">
    <citation type="submission" date="2013-06" db="EMBL/GenBank/DDBJ databases">
        <authorList>
            <person name="Zhao Q."/>
        </authorList>
    </citation>
    <scope>NUCLEOTIDE SEQUENCE</scope>
    <source>
        <strain evidence="16">cv. W1943</strain>
    </source>
</reference>
<dbReference type="OMA" id="AMLVTIW"/>
<dbReference type="InterPro" id="IPR022801">
    <property type="entry name" value="Ribosomal_uS4"/>
</dbReference>
<proteinExistence type="inferred from homology"/>
<evidence type="ECO:0000259" key="14">
    <source>
        <dbReference type="SMART" id="SM00363"/>
    </source>
</evidence>
<comment type="function">
    <text evidence="1">With S5 and S12 plays an important role in translational accuracy.</text>
</comment>
<feature type="region of interest" description="Disordered" evidence="13">
    <location>
        <begin position="274"/>
        <end position="312"/>
    </location>
</feature>
<evidence type="ECO:0000256" key="8">
    <source>
        <dbReference type="ARBA" id="ARBA00025813"/>
    </source>
</evidence>
<evidence type="ECO:0000256" key="10">
    <source>
        <dbReference type="ARBA" id="ARBA00064713"/>
    </source>
</evidence>